<dbReference type="STRING" id="584787.GCA_001247655_02418"/>
<reference evidence="4 5" key="1">
    <citation type="submission" date="2018-11" db="EMBL/GenBank/DDBJ databases">
        <title>Genomic Encyclopedia of Type Strains, Phase IV (KMG-IV): sequencing the most valuable type-strain genomes for metagenomic binning, comparative biology and taxonomic classification.</title>
        <authorList>
            <person name="Goeker M."/>
        </authorList>
    </citation>
    <scope>NUCLEOTIDE SEQUENCE [LARGE SCALE GENOMIC DNA]</scope>
    <source>
        <strain evidence="4 5">DSM 21945</strain>
    </source>
</reference>
<dbReference type="InterPro" id="IPR003140">
    <property type="entry name" value="PLipase/COase/thioEstase"/>
</dbReference>
<dbReference type="AlphaFoldDB" id="A0A3N1PRB7"/>
<evidence type="ECO:0000259" key="3">
    <source>
        <dbReference type="Pfam" id="PF02230"/>
    </source>
</evidence>
<dbReference type="PANTHER" id="PTHR10655:SF17">
    <property type="entry name" value="LYSOPHOSPHOLIPASE-LIKE PROTEIN 1"/>
    <property type="match status" value="1"/>
</dbReference>
<evidence type="ECO:0000256" key="2">
    <source>
        <dbReference type="ARBA" id="ARBA00022801"/>
    </source>
</evidence>
<evidence type="ECO:0000313" key="5">
    <source>
        <dbReference type="Proteomes" id="UP000268033"/>
    </source>
</evidence>
<protein>
    <submittedName>
        <fullName evidence="4">Phospholipase/carboxylesterase</fullName>
    </submittedName>
</protein>
<comment type="similarity">
    <text evidence="1">Belongs to the AB hydrolase superfamily. AB hydrolase 2 family.</text>
</comment>
<dbReference type="SUPFAM" id="SSF53474">
    <property type="entry name" value="alpha/beta-Hydrolases"/>
    <property type="match status" value="1"/>
</dbReference>
<dbReference type="RefSeq" id="WP_123420607.1">
    <property type="nucleotide sequence ID" value="NZ_RJUL01000002.1"/>
</dbReference>
<proteinExistence type="inferred from homology"/>
<evidence type="ECO:0000313" key="4">
    <source>
        <dbReference type="EMBL" id="ROQ29651.1"/>
    </source>
</evidence>
<keyword evidence="2" id="KW-0378">Hydrolase</keyword>
<organism evidence="4 5">
    <name type="scientific">Gallaecimonas pentaromativorans</name>
    <dbReference type="NCBI Taxonomy" id="584787"/>
    <lineage>
        <taxon>Bacteria</taxon>
        <taxon>Pseudomonadati</taxon>
        <taxon>Pseudomonadota</taxon>
        <taxon>Gammaproteobacteria</taxon>
        <taxon>Enterobacterales</taxon>
        <taxon>Gallaecimonadaceae</taxon>
        <taxon>Gallaecimonas</taxon>
    </lineage>
</organism>
<dbReference type="PANTHER" id="PTHR10655">
    <property type="entry name" value="LYSOPHOSPHOLIPASE-RELATED"/>
    <property type="match status" value="1"/>
</dbReference>
<accession>A0A3N1PRB7</accession>
<dbReference type="GO" id="GO:0016787">
    <property type="term" value="F:hydrolase activity"/>
    <property type="evidence" value="ECO:0007669"/>
    <property type="project" value="UniProtKB-KW"/>
</dbReference>
<dbReference type="Gene3D" id="3.40.50.1820">
    <property type="entry name" value="alpha/beta hydrolase"/>
    <property type="match status" value="1"/>
</dbReference>
<dbReference type="InterPro" id="IPR029058">
    <property type="entry name" value="AB_hydrolase_fold"/>
</dbReference>
<dbReference type="Proteomes" id="UP000268033">
    <property type="component" value="Unassembled WGS sequence"/>
</dbReference>
<feature type="domain" description="Phospholipase/carboxylesterase/thioesterase" evidence="3">
    <location>
        <begin position="30"/>
        <end position="212"/>
    </location>
</feature>
<name>A0A3N1PRB7_9GAMM</name>
<dbReference type="Pfam" id="PF02230">
    <property type="entry name" value="Abhydrolase_2"/>
    <property type="match status" value="1"/>
</dbReference>
<gene>
    <name evidence="4" type="ORF">EDC28_10215</name>
</gene>
<evidence type="ECO:0000256" key="1">
    <source>
        <dbReference type="ARBA" id="ARBA00006499"/>
    </source>
</evidence>
<keyword evidence="5" id="KW-1185">Reference proteome</keyword>
<dbReference type="InterPro" id="IPR050565">
    <property type="entry name" value="LYPA1-2/EST-like"/>
</dbReference>
<dbReference type="EMBL" id="RJUL01000002">
    <property type="protein sequence ID" value="ROQ29651.1"/>
    <property type="molecule type" value="Genomic_DNA"/>
</dbReference>
<sequence>MNQRQLTALSQDAASGLYYQKLPAAGQCRGQLVLLHGVGGNESNLRALAEFLPPHWALWFVRGPLTQGQGQFAWFQVSFTAAGPNPNLDQAEASRQKLLAFMDSQLDTTAPRVVAGFSQGGIMSASVALTEPEAVSGFGILSGRILPELAPQLASAERLAALEGFVAHGRYDGKLPIDWAEKATTWLTALGVRHQLKRYDMDHQLSAEECGDFGRWLGQLSAK</sequence>
<comment type="caution">
    <text evidence="4">The sequence shown here is derived from an EMBL/GenBank/DDBJ whole genome shotgun (WGS) entry which is preliminary data.</text>
</comment>